<dbReference type="STRING" id="1797711.A2870_00775"/>
<organism evidence="2 3">
    <name type="scientific">Candidatus Curtissbacteria bacterium RIFCSPHIGHO2_01_FULL_41_11</name>
    <dbReference type="NCBI Taxonomy" id="1797711"/>
    <lineage>
        <taxon>Bacteria</taxon>
        <taxon>Candidatus Curtissiibacteriota</taxon>
    </lineage>
</organism>
<feature type="region of interest" description="Disordered" evidence="1">
    <location>
        <begin position="126"/>
        <end position="150"/>
    </location>
</feature>
<dbReference type="Proteomes" id="UP000179102">
    <property type="component" value="Unassembled WGS sequence"/>
</dbReference>
<comment type="caution">
    <text evidence="2">The sequence shown here is derived from an EMBL/GenBank/DDBJ whole genome shotgun (WGS) entry which is preliminary data.</text>
</comment>
<protein>
    <submittedName>
        <fullName evidence="2">Uncharacterized protein</fullName>
    </submittedName>
</protein>
<evidence type="ECO:0000256" key="1">
    <source>
        <dbReference type="SAM" id="MobiDB-lite"/>
    </source>
</evidence>
<dbReference type="AlphaFoldDB" id="A0A1F5G3K4"/>
<evidence type="ECO:0000313" key="3">
    <source>
        <dbReference type="Proteomes" id="UP000179102"/>
    </source>
</evidence>
<feature type="region of interest" description="Disordered" evidence="1">
    <location>
        <begin position="77"/>
        <end position="96"/>
    </location>
</feature>
<sequence>MKFLEKLPFFGKKQSPAENLQPASPAPGSPEAKQATANILAQNLANLENNAAMAKESGVASTDASTISALEQKLAEGGVTPTVNPDVKKAEFSTPPPLPVTFGQVEGPKPSAATVESLTAEVTKLAQADAESEATASIPPKPVSTLDKAA</sequence>
<gene>
    <name evidence="2" type="ORF">A2870_00775</name>
</gene>
<proteinExistence type="predicted"/>
<dbReference type="EMBL" id="MFAZ01000043">
    <property type="protein sequence ID" value="OGD86394.1"/>
    <property type="molecule type" value="Genomic_DNA"/>
</dbReference>
<evidence type="ECO:0000313" key="2">
    <source>
        <dbReference type="EMBL" id="OGD86394.1"/>
    </source>
</evidence>
<name>A0A1F5G3K4_9BACT</name>
<reference evidence="2 3" key="1">
    <citation type="journal article" date="2016" name="Nat. Commun.">
        <title>Thousands of microbial genomes shed light on interconnected biogeochemical processes in an aquifer system.</title>
        <authorList>
            <person name="Anantharaman K."/>
            <person name="Brown C.T."/>
            <person name="Hug L.A."/>
            <person name="Sharon I."/>
            <person name="Castelle C.J."/>
            <person name="Probst A.J."/>
            <person name="Thomas B.C."/>
            <person name="Singh A."/>
            <person name="Wilkins M.J."/>
            <person name="Karaoz U."/>
            <person name="Brodie E.L."/>
            <person name="Williams K.H."/>
            <person name="Hubbard S.S."/>
            <person name="Banfield J.F."/>
        </authorList>
    </citation>
    <scope>NUCLEOTIDE SEQUENCE [LARGE SCALE GENOMIC DNA]</scope>
</reference>
<feature type="region of interest" description="Disordered" evidence="1">
    <location>
        <begin position="1"/>
        <end position="35"/>
    </location>
</feature>
<accession>A0A1F5G3K4</accession>